<dbReference type="GO" id="GO:0035312">
    <property type="term" value="F:5'-3' DNA exonuclease activity"/>
    <property type="evidence" value="ECO:0007669"/>
    <property type="project" value="TreeGrafter"/>
</dbReference>
<dbReference type="Pfam" id="PF02811">
    <property type="entry name" value="PHP"/>
    <property type="match status" value="1"/>
</dbReference>
<gene>
    <name evidence="3" type="ORF">H9705_03020</name>
</gene>
<evidence type="ECO:0000256" key="1">
    <source>
        <dbReference type="SAM" id="MobiDB-lite"/>
    </source>
</evidence>
<dbReference type="GO" id="GO:0004534">
    <property type="term" value="F:5'-3' RNA exonuclease activity"/>
    <property type="evidence" value="ECO:0007669"/>
    <property type="project" value="TreeGrafter"/>
</dbReference>
<dbReference type="InterPro" id="IPR016195">
    <property type="entry name" value="Pol/histidinol_Pase-like"/>
</dbReference>
<dbReference type="Proteomes" id="UP000823849">
    <property type="component" value="Unassembled WGS sequence"/>
</dbReference>
<dbReference type="InterPro" id="IPR003141">
    <property type="entry name" value="Pol/His_phosphatase_N"/>
</dbReference>
<feature type="region of interest" description="Disordered" evidence="1">
    <location>
        <begin position="1"/>
        <end position="25"/>
    </location>
</feature>
<sequence length="298" mass="33773">MKKHTEYDPEEGRIDLHLHSRNSDGENTVSDVIRMAEEEGLKVIAITDHNKFSLAQCSHTGDLTVISGCEFSVTYLVPARGETVEIHVVGLFPDGVNPEEFNGIFEKIQEGKSRYVEAILRQLENRGIHVSMEEVETARRPGRHLGRHDIAEVLIHKGYAEDMSDAFDRHIGNFSPYYIPSTRYIAYAPLDRVVRQIIRSGGIPVLAHPYGYSMEEEEIEQLIADFKKAAGELGGMEVYYELYLGDSEKMTFLQNMAQKYDLLPSVASDRHRAPQPFASTNGMAFYRAMVMKRNRSVD</sequence>
<evidence type="ECO:0000313" key="4">
    <source>
        <dbReference type="Proteomes" id="UP000823849"/>
    </source>
</evidence>
<protein>
    <submittedName>
        <fullName evidence="3">PHP domain-containing protein</fullName>
    </submittedName>
</protein>
<proteinExistence type="predicted"/>
<reference evidence="3" key="2">
    <citation type="submission" date="2021-04" db="EMBL/GenBank/DDBJ databases">
        <authorList>
            <person name="Gilroy R."/>
        </authorList>
    </citation>
    <scope>NUCLEOTIDE SEQUENCE</scope>
    <source>
        <strain evidence="3">CHK185-5351</strain>
    </source>
</reference>
<evidence type="ECO:0000313" key="3">
    <source>
        <dbReference type="EMBL" id="HJC14790.1"/>
    </source>
</evidence>
<dbReference type="Gene3D" id="1.10.150.650">
    <property type="match status" value="1"/>
</dbReference>
<dbReference type="AlphaFoldDB" id="A0A9D2N8S4"/>
<accession>A0A9D2N8S4</accession>
<dbReference type="EMBL" id="DWWU01000012">
    <property type="protein sequence ID" value="HJC14790.1"/>
    <property type="molecule type" value="Genomic_DNA"/>
</dbReference>
<dbReference type="InterPro" id="IPR004013">
    <property type="entry name" value="PHP_dom"/>
</dbReference>
<name>A0A9D2N8S4_9FIRM</name>
<dbReference type="Gene3D" id="3.20.20.140">
    <property type="entry name" value="Metal-dependent hydrolases"/>
    <property type="match status" value="1"/>
</dbReference>
<dbReference type="PANTHER" id="PTHR42924">
    <property type="entry name" value="EXONUCLEASE"/>
    <property type="match status" value="1"/>
</dbReference>
<feature type="compositionally biased region" description="Basic and acidic residues" evidence="1">
    <location>
        <begin position="1"/>
        <end position="24"/>
    </location>
</feature>
<dbReference type="InterPro" id="IPR052018">
    <property type="entry name" value="PHP_domain"/>
</dbReference>
<dbReference type="PANTHER" id="PTHR42924:SF3">
    <property type="entry name" value="POLYMERASE_HISTIDINOL PHOSPHATASE N-TERMINAL DOMAIN-CONTAINING PROTEIN"/>
    <property type="match status" value="1"/>
</dbReference>
<dbReference type="SUPFAM" id="SSF89550">
    <property type="entry name" value="PHP domain-like"/>
    <property type="match status" value="1"/>
</dbReference>
<reference evidence="3" key="1">
    <citation type="journal article" date="2021" name="PeerJ">
        <title>Extensive microbial diversity within the chicken gut microbiome revealed by metagenomics and culture.</title>
        <authorList>
            <person name="Gilroy R."/>
            <person name="Ravi A."/>
            <person name="Getino M."/>
            <person name="Pursley I."/>
            <person name="Horton D.L."/>
            <person name="Alikhan N.F."/>
            <person name="Baker D."/>
            <person name="Gharbi K."/>
            <person name="Hall N."/>
            <person name="Watson M."/>
            <person name="Adriaenssens E.M."/>
            <person name="Foster-Nyarko E."/>
            <person name="Jarju S."/>
            <person name="Secka A."/>
            <person name="Antonio M."/>
            <person name="Oren A."/>
            <person name="Chaudhuri R.R."/>
            <person name="La Ragione R."/>
            <person name="Hildebrand F."/>
            <person name="Pallen M.J."/>
        </authorList>
    </citation>
    <scope>NUCLEOTIDE SEQUENCE</scope>
    <source>
        <strain evidence="3">CHK185-5351</strain>
    </source>
</reference>
<comment type="caution">
    <text evidence="3">The sequence shown here is derived from an EMBL/GenBank/DDBJ whole genome shotgun (WGS) entry which is preliminary data.</text>
</comment>
<organism evidence="3 4">
    <name type="scientific">Candidatus Fusicatenibacter intestinigallinarum</name>
    <dbReference type="NCBI Taxonomy" id="2838598"/>
    <lineage>
        <taxon>Bacteria</taxon>
        <taxon>Bacillati</taxon>
        <taxon>Bacillota</taxon>
        <taxon>Clostridia</taxon>
        <taxon>Lachnospirales</taxon>
        <taxon>Lachnospiraceae</taxon>
        <taxon>Fusicatenibacter</taxon>
    </lineage>
</organism>
<feature type="domain" description="Polymerase/histidinol phosphatase N-terminal" evidence="2">
    <location>
        <begin position="14"/>
        <end position="75"/>
    </location>
</feature>
<evidence type="ECO:0000259" key="2">
    <source>
        <dbReference type="SMART" id="SM00481"/>
    </source>
</evidence>
<dbReference type="SMART" id="SM00481">
    <property type="entry name" value="POLIIIAc"/>
    <property type="match status" value="1"/>
</dbReference>